<keyword evidence="3" id="KW-0969">Cilium</keyword>
<evidence type="ECO:0000256" key="1">
    <source>
        <dbReference type="ARBA" id="ARBA00022795"/>
    </source>
</evidence>
<dbReference type="SUPFAM" id="SSF140566">
    <property type="entry name" value="FlgN-like"/>
    <property type="match status" value="1"/>
</dbReference>
<dbReference type="Gene3D" id="1.20.58.300">
    <property type="entry name" value="FlgN-like"/>
    <property type="match status" value="1"/>
</dbReference>
<dbReference type="Pfam" id="PF05130">
    <property type="entry name" value="FlgN"/>
    <property type="match status" value="1"/>
</dbReference>
<evidence type="ECO:0000313" key="3">
    <source>
        <dbReference type="EMBL" id="RJG24842.1"/>
    </source>
</evidence>
<organism evidence="3 4">
    <name type="scientific">Paenibacillus thiaminolyticus</name>
    <name type="common">Bacillus thiaminolyticus</name>
    <dbReference type="NCBI Taxonomy" id="49283"/>
    <lineage>
        <taxon>Bacteria</taxon>
        <taxon>Bacillati</taxon>
        <taxon>Bacillota</taxon>
        <taxon>Bacilli</taxon>
        <taxon>Bacillales</taxon>
        <taxon>Paenibacillaceae</taxon>
        <taxon>Paenibacillus</taxon>
    </lineage>
</organism>
<sequence>MSGGTNVSAAPIVELLSRMEDIYSELVRIGEAKTQVIIQNDIDNLVKLSQQESKYLKQLASLEQEREEAVQSFLQSKGIKSQLKLTVTEITKLIFEANERQEMLAVQERIRMVLEKLKFINDHNQTLIQQSIHFIEYQLNLHIDYSDQDMLYRRPEQAAPQYSRPGMMDTRA</sequence>
<dbReference type="GO" id="GO:0044780">
    <property type="term" value="P:bacterial-type flagellum assembly"/>
    <property type="evidence" value="ECO:0007669"/>
    <property type="project" value="InterPro"/>
</dbReference>
<gene>
    <name evidence="3" type="ORF">DQX05_08340</name>
</gene>
<comment type="caution">
    <text evidence="3">The sequence shown here is derived from an EMBL/GenBank/DDBJ whole genome shotgun (WGS) entry which is preliminary data.</text>
</comment>
<protein>
    <submittedName>
        <fullName evidence="3">Flagellar protein FlgN</fullName>
    </submittedName>
</protein>
<feature type="coiled-coil region" evidence="2">
    <location>
        <begin position="45"/>
        <end position="72"/>
    </location>
</feature>
<keyword evidence="3" id="KW-0966">Cell projection</keyword>
<dbReference type="InterPro" id="IPR036679">
    <property type="entry name" value="FlgN-like_sf"/>
</dbReference>
<keyword evidence="1" id="KW-1005">Bacterial flagellum biogenesis</keyword>
<keyword evidence="3" id="KW-0282">Flagellum</keyword>
<reference evidence="3 4" key="1">
    <citation type="submission" date="2018-09" db="EMBL/GenBank/DDBJ databases">
        <title>Paenibacillus SK2017-BO5.</title>
        <authorList>
            <person name="Piskunova J.V."/>
            <person name="Dubiley S.A."/>
            <person name="Severinov K.V."/>
        </authorList>
    </citation>
    <scope>NUCLEOTIDE SEQUENCE [LARGE SCALE GENOMIC DNA]</scope>
    <source>
        <strain evidence="3 4">BO5</strain>
    </source>
</reference>
<proteinExistence type="predicted"/>
<dbReference type="OrthoDB" id="2660802at2"/>
<evidence type="ECO:0000313" key="4">
    <source>
        <dbReference type="Proteomes" id="UP000266177"/>
    </source>
</evidence>
<dbReference type="EMBL" id="QYZD01000005">
    <property type="protein sequence ID" value="RJG24842.1"/>
    <property type="molecule type" value="Genomic_DNA"/>
</dbReference>
<dbReference type="AlphaFoldDB" id="A0A3A3GJD4"/>
<dbReference type="InterPro" id="IPR007809">
    <property type="entry name" value="FlgN-like"/>
</dbReference>
<keyword evidence="2" id="KW-0175">Coiled coil</keyword>
<evidence type="ECO:0000256" key="2">
    <source>
        <dbReference type="SAM" id="Coils"/>
    </source>
</evidence>
<dbReference type="Proteomes" id="UP000266177">
    <property type="component" value="Unassembled WGS sequence"/>
</dbReference>
<accession>A0A3A3GJD4</accession>
<name>A0A3A3GJD4_PANTH</name>